<comment type="caution">
    <text evidence="1">The sequence shown here is derived from an EMBL/GenBank/DDBJ whole genome shotgun (WGS) entry which is preliminary data.</text>
</comment>
<organism evidence="1 2">
    <name type="scientific">Roseomonas populi</name>
    <dbReference type="NCBI Taxonomy" id="3121582"/>
    <lineage>
        <taxon>Bacteria</taxon>
        <taxon>Pseudomonadati</taxon>
        <taxon>Pseudomonadota</taxon>
        <taxon>Alphaproteobacteria</taxon>
        <taxon>Acetobacterales</taxon>
        <taxon>Roseomonadaceae</taxon>
        <taxon>Roseomonas</taxon>
    </lineage>
</organism>
<name>A0ABT1X4W8_9PROT</name>
<dbReference type="EMBL" id="JANJOU010000010">
    <property type="protein sequence ID" value="MCR0983127.1"/>
    <property type="molecule type" value="Genomic_DNA"/>
</dbReference>
<protein>
    <recommendedName>
        <fullName evidence="3">TnsA endonuclease N-terminal domain-containing protein</fullName>
    </recommendedName>
</protein>
<gene>
    <name evidence="1" type="ORF">NRP21_13805</name>
</gene>
<reference evidence="1 2" key="1">
    <citation type="submission" date="2022-06" db="EMBL/GenBank/DDBJ databases">
        <title>Roseomonas CN29.</title>
        <authorList>
            <person name="Cheng Y."/>
            <person name="He X."/>
        </authorList>
    </citation>
    <scope>NUCLEOTIDE SEQUENCE [LARGE SCALE GENOMIC DNA]</scope>
    <source>
        <strain evidence="1 2">CN29</strain>
    </source>
</reference>
<proteinExistence type="predicted"/>
<accession>A0ABT1X4W8</accession>
<keyword evidence="2" id="KW-1185">Reference proteome</keyword>
<dbReference type="Proteomes" id="UP001524642">
    <property type="component" value="Unassembled WGS sequence"/>
</dbReference>
<evidence type="ECO:0008006" key="3">
    <source>
        <dbReference type="Google" id="ProtNLM"/>
    </source>
</evidence>
<dbReference type="RefSeq" id="WP_257716796.1">
    <property type="nucleotide sequence ID" value="NZ_JANJOU010000010.1"/>
</dbReference>
<evidence type="ECO:0000313" key="1">
    <source>
        <dbReference type="EMBL" id="MCR0983127.1"/>
    </source>
</evidence>
<evidence type="ECO:0000313" key="2">
    <source>
        <dbReference type="Proteomes" id="UP001524642"/>
    </source>
</evidence>
<sequence>MIIEADGAIVSARAQPDMVRWSDGGIERRHVPDAEVRFDDGRIVVKEVKPRADLSPRALAEVDHRTAILQARFAVRGVGYEVVDSTSPAFLRRLQAAKDVLAARRHTAPPGFDLLVREAIILRNATTLGRIEELVPGASRADLMALVLRRKLVVALDQGAISARTPVRIPHAAIQETSR</sequence>